<dbReference type="AlphaFoldDB" id="A0A3S0KYV4"/>
<reference evidence="3 4" key="1">
    <citation type="submission" date="2018-12" db="EMBL/GenBank/DDBJ databases">
        <authorList>
            <person name="Yu L."/>
        </authorList>
    </citation>
    <scope>NUCLEOTIDE SEQUENCE [LARGE SCALE GENOMIC DNA]</scope>
    <source>
        <strain evidence="3 4">HAW-EB2</strain>
    </source>
</reference>
<comment type="caution">
    <text evidence="3">The sequence shown here is derived from an EMBL/GenBank/DDBJ whole genome shotgun (WGS) entry which is preliminary data.</text>
</comment>
<evidence type="ECO:0000313" key="4">
    <source>
        <dbReference type="Proteomes" id="UP000267448"/>
    </source>
</evidence>
<feature type="compositionally biased region" description="Polar residues" evidence="1">
    <location>
        <begin position="217"/>
        <end position="234"/>
    </location>
</feature>
<evidence type="ECO:0000313" key="3">
    <source>
        <dbReference type="EMBL" id="RTR40580.1"/>
    </source>
</evidence>
<dbReference type="RefSeq" id="WP_126517942.1">
    <property type="nucleotide sequence ID" value="NZ_RXNU01000001.1"/>
</dbReference>
<organism evidence="3 4">
    <name type="scientific">Shewanella canadensis</name>
    <dbReference type="NCBI Taxonomy" id="271096"/>
    <lineage>
        <taxon>Bacteria</taxon>
        <taxon>Pseudomonadati</taxon>
        <taxon>Pseudomonadota</taxon>
        <taxon>Gammaproteobacteria</taxon>
        <taxon>Alteromonadales</taxon>
        <taxon>Shewanellaceae</taxon>
        <taxon>Shewanella</taxon>
    </lineage>
</organism>
<feature type="region of interest" description="Disordered" evidence="1">
    <location>
        <begin position="214"/>
        <end position="258"/>
    </location>
</feature>
<dbReference type="Proteomes" id="UP000267448">
    <property type="component" value="Unassembled WGS sequence"/>
</dbReference>
<keyword evidence="4" id="KW-1185">Reference proteome</keyword>
<dbReference type="OrthoDB" id="9817037at2"/>
<feature type="signal peptide" evidence="2">
    <location>
        <begin position="1"/>
        <end position="19"/>
    </location>
</feature>
<protein>
    <recommendedName>
        <fullName evidence="5">DUF1176 domain-containing protein</fullName>
    </recommendedName>
</protein>
<accession>A0A3S0KYV4</accession>
<evidence type="ECO:0000256" key="2">
    <source>
        <dbReference type="SAM" id="SignalP"/>
    </source>
</evidence>
<evidence type="ECO:0008006" key="5">
    <source>
        <dbReference type="Google" id="ProtNLM"/>
    </source>
</evidence>
<name>A0A3S0KYV4_9GAMM</name>
<dbReference type="EMBL" id="RXNU01000001">
    <property type="protein sequence ID" value="RTR40580.1"/>
    <property type="molecule type" value="Genomic_DNA"/>
</dbReference>
<sequence length="427" mass="48016">MNKASLWVLAMTCSLSASLYVADSQAKTEGEATGPTPLVFNKNRAWNPKVVIWQDSYWQCAKYSDDGSCHSVEAARDPKESTFGDIDLLVINDGYVCEVFFENDFRQTLSLADFDRYASIMTERKLWNETDIQAVRRGEPLVGMSMCGVQSLMGTDASDGYASENEDGTMGSWAEYQTNGTQIAFYFTDRILSSFDIKDWYIDKDGRVVDKADFDKQQQATKPESRSSSQQEAPTVQEPVIAGQNTVSPETPPDDDENWLAEFDDILGSDNEPMSAEEKATLNAYLTTIMDKDKLRREQQRQQKFGDVSVSEYNVNCMSAHRNHFHSLNFYPKGARFSMGETEFKQASQFMLSQKLWNSIDADAILEGKSSRGMTACGVRVLMGNLCDGTGFDRRGSDFGTIQCDIAEGKTLEYHFTQGILQEVWRK</sequence>
<proteinExistence type="predicted"/>
<keyword evidence="2" id="KW-0732">Signal</keyword>
<feature type="chain" id="PRO_5018656114" description="DUF1176 domain-containing protein" evidence="2">
    <location>
        <begin position="20"/>
        <end position="427"/>
    </location>
</feature>
<gene>
    <name evidence="3" type="ORF">EKG38_01275</name>
</gene>
<evidence type="ECO:0000256" key="1">
    <source>
        <dbReference type="SAM" id="MobiDB-lite"/>
    </source>
</evidence>